<evidence type="ECO:0000313" key="11">
    <source>
        <dbReference type="EMBL" id="CEK74138.1"/>
    </source>
</evidence>
<evidence type="ECO:0000259" key="10">
    <source>
        <dbReference type="PROSITE" id="PS51837"/>
    </source>
</evidence>
<evidence type="ECO:0000256" key="5">
    <source>
        <dbReference type="ARBA" id="ARBA00022723"/>
    </source>
</evidence>
<dbReference type="GO" id="GO:0031902">
    <property type="term" value="C:late endosome membrane"/>
    <property type="evidence" value="ECO:0007669"/>
    <property type="project" value="UniProtKB-SubCell"/>
</dbReference>
<evidence type="ECO:0000256" key="6">
    <source>
        <dbReference type="ARBA" id="ARBA00022833"/>
    </source>
</evidence>
<dbReference type="PROSITE" id="PS51837">
    <property type="entry name" value="LITAF"/>
    <property type="match status" value="1"/>
</dbReference>
<dbReference type="PANTHER" id="PTHR23292:SF6">
    <property type="entry name" value="FI16602P1-RELATED"/>
    <property type="match status" value="1"/>
</dbReference>
<dbReference type="Pfam" id="PF10601">
    <property type="entry name" value="zf-LITAF-like"/>
    <property type="match status" value="1"/>
</dbReference>
<dbReference type="PANTHER" id="PTHR23292">
    <property type="entry name" value="LIPOPOLYSACCHARIDE-INDUCED TUMOR NECROSIS FACTOR-ALPHA FACTOR"/>
    <property type="match status" value="1"/>
</dbReference>
<evidence type="ECO:0000256" key="2">
    <source>
        <dbReference type="ARBA" id="ARBA00004481"/>
    </source>
</evidence>
<dbReference type="SMART" id="SM00714">
    <property type="entry name" value="LITAF"/>
    <property type="match status" value="1"/>
</dbReference>
<evidence type="ECO:0000256" key="1">
    <source>
        <dbReference type="ARBA" id="ARBA00004414"/>
    </source>
</evidence>
<evidence type="ECO:0000256" key="4">
    <source>
        <dbReference type="ARBA" id="ARBA00005975"/>
    </source>
</evidence>
<evidence type="ECO:0000256" key="9">
    <source>
        <dbReference type="SAM" id="Phobius"/>
    </source>
</evidence>
<organism evidence="11">
    <name type="scientific">Arion vulgaris</name>
    <dbReference type="NCBI Taxonomy" id="1028688"/>
    <lineage>
        <taxon>Eukaryota</taxon>
        <taxon>Metazoa</taxon>
        <taxon>Spiralia</taxon>
        <taxon>Lophotrochozoa</taxon>
        <taxon>Mollusca</taxon>
        <taxon>Gastropoda</taxon>
        <taxon>Heterobranchia</taxon>
        <taxon>Euthyneura</taxon>
        <taxon>Panpulmonata</taxon>
        <taxon>Eupulmonata</taxon>
        <taxon>Stylommatophora</taxon>
        <taxon>Helicina</taxon>
        <taxon>Arionoidea</taxon>
        <taxon>Arionidae</taxon>
        <taxon>Arion</taxon>
    </lineage>
</organism>
<feature type="compositionally biased region" description="Polar residues" evidence="8">
    <location>
        <begin position="21"/>
        <end position="34"/>
    </location>
</feature>
<reference evidence="11" key="1">
    <citation type="submission" date="2014-12" db="EMBL/GenBank/DDBJ databases">
        <title>Insight into the proteome of Arion vulgaris.</title>
        <authorList>
            <person name="Aradska J."/>
            <person name="Bulat T."/>
            <person name="Smidak R."/>
            <person name="Sarate P."/>
            <person name="Gangsoo J."/>
            <person name="Sialana F."/>
            <person name="Bilban M."/>
            <person name="Lubec G."/>
        </authorList>
    </citation>
    <scope>NUCLEOTIDE SEQUENCE</scope>
    <source>
        <tissue evidence="11">Skin</tissue>
    </source>
</reference>
<evidence type="ECO:0000256" key="8">
    <source>
        <dbReference type="SAM" id="MobiDB-lite"/>
    </source>
</evidence>
<comment type="subcellular location">
    <subcellularLocation>
        <location evidence="2">Endosome membrane</location>
        <topology evidence="2">Peripheral membrane protein</topology>
    </subcellularLocation>
    <subcellularLocation>
        <location evidence="1">Late endosome membrane</location>
    </subcellularLocation>
    <subcellularLocation>
        <location evidence="3">Lysosome membrane</location>
        <topology evidence="3">Peripheral membrane protein</topology>
        <orientation evidence="3">Cytoplasmic side</orientation>
    </subcellularLocation>
</comment>
<feature type="region of interest" description="Disordered" evidence="8">
    <location>
        <begin position="1"/>
        <end position="34"/>
    </location>
</feature>
<protein>
    <recommendedName>
        <fullName evidence="10">LITAF domain-containing protein</fullName>
    </recommendedName>
</protein>
<name>A0A0B6ZZV9_9EUPU</name>
<dbReference type="GO" id="GO:0008270">
    <property type="term" value="F:zinc ion binding"/>
    <property type="evidence" value="ECO:0007669"/>
    <property type="project" value="TreeGrafter"/>
</dbReference>
<feature type="transmembrane region" description="Helical" evidence="9">
    <location>
        <begin position="107"/>
        <end position="130"/>
    </location>
</feature>
<keyword evidence="6" id="KW-0862">Zinc</keyword>
<dbReference type="GO" id="GO:0005765">
    <property type="term" value="C:lysosomal membrane"/>
    <property type="evidence" value="ECO:0007669"/>
    <property type="project" value="UniProtKB-SubCell"/>
</dbReference>
<keyword evidence="9" id="KW-0812">Transmembrane</keyword>
<accession>A0A0B6ZZV9</accession>
<gene>
    <name evidence="11" type="primary">ORF89810</name>
</gene>
<keyword evidence="9" id="KW-1133">Transmembrane helix</keyword>
<dbReference type="EMBL" id="HACG01027273">
    <property type="protein sequence ID" value="CEK74138.1"/>
    <property type="molecule type" value="Transcribed_RNA"/>
</dbReference>
<sequence length="154" mass="17071">MSKEQPSEPPPPYTGFKQDAGFNQPQHPPYSNFNTGAPSGYANSNQPPYMTQPYGVQQGAYGNASTIVVSQPSVSVIQTFREVPVRMRCPHCSADVVTAIEYETGTFAWVICMLLFVFGCFLFCCLLPFCVDGCKDVVHKCPNCHQQIGRFSRM</sequence>
<dbReference type="InterPro" id="IPR037519">
    <property type="entry name" value="LITAF_fam"/>
</dbReference>
<comment type="similarity">
    <text evidence="4">Belongs to the CDIP1/LITAF family.</text>
</comment>
<evidence type="ECO:0000256" key="3">
    <source>
        <dbReference type="ARBA" id="ARBA00004630"/>
    </source>
</evidence>
<evidence type="ECO:0000256" key="7">
    <source>
        <dbReference type="ARBA" id="ARBA00023136"/>
    </source>
</evidence>
<keyword evidence="5" id="KW-0479">Metal-binding</keyword>
<proteinExistence type="inferred from homology"/>
<dbReference type="InterPro" id="IPR006629">
    <property type="entry name" value="LITAF"/>
</dbReference>
<keyword evidence="7 9" id="KW-0472">Membrane</keyword>
<dbReference type="AlphaFoldDB" id="A0A0B6ZZV9"/>
<feature type="domain" description="LITAF" evidence="10">
    <location>
        <begin position="69"/>
        <end position="153"/>
    </location>
</feature>